<dbReference type="Pfam" id="PF04938">
    <property type="entry name" value="SIP1"/>
    <property type="match status" value="1"/>
</dbReference>
<dbReference type="InParanoid" id="A0A6L2PFT6"/>
<organism evidence="2 3">
    <name type="scientific">Coptotermes formosanus</name>
    <name type="common">Formosan subterranean termite</name>
    <dbReference type="NCBI Taxonomy" id="36987"/>
    <lineage>
        <taxon>Eukaryota</taxon>
        <taxon>Metazoa</taxon>
        <taxon>Ecdysozoa</taxon>
        <taxon>Arthropoda</taxon>
        <taxon>Hexapoda</taxon>
        <taxon>Insecta</taxon>
        <taxon>Pterygota</taxon>
        <taxon>Neoptera</taxon>
        <taxon>Polyneoptera</taxon>
        <taxon>Dictyoptera</taxon>
        <taxon>Blattodea</taxon>
        <taxon>Blattoidea</taxon>
        <taxon>Termitoidae</taxon>
        <taxon>Rhinotermitidae</taxon>
        <taxon>Coptotermes</taxon>
    </lineage>
</organism>
<gene>
    <name evidence="2" type="ORF">Cfor_12936</name>
</gene>
<dbReference type="Gene3D" id="1.20.58.1070">
    <property type="match status" value="1"/>
</dbReference>
<dbReference type="PANTHER" id="PTHR12794:SF0">
    <property type="entry name" value="GEM-ASSOCIATED PROTEIN 2"/>
    <property type="match status" value="1"/>
</dbReference>
<keyword evidence="3" id="KW-1185">Reference proteome</keyword>
<reference evidence="3" key="1">
    <citation type="submission" date="2020-01" db="EMBL/GenBank/DDBJ databases">
        <title>Draft genome sequence of the Termite Coptotermes fromosanus.</title>
        <authorList>
            <person name="Itakura S."/>
            <person name="Yosikawa Y."/>
            <person name="Umezawa K."/>
        </authorList>
    </citation>
    <scope>NUCLEOTIDE SEQUENCE [LARGE SCALE GENOMIC DNA]</scope>
</reference>
<dbReference type="GO" id="GO:0000387">
    <property type="term" value="P:spliceosomal snRNP assembly"/>
    <property type="evidence" value="ECO:0007669"/>
    <property type="project" value="InterPro"/>
</dbReference>
<proteinExistence type="inferred from homology"/>
<comment type="caution">
    <text evidence="2">The sequence shown here is derived from an EMBL/GenBank/DDBJ whole genome shotgun (WGS) entry which is preliminary data.</text>
</comment>
<dbReference type="OrthoDB" id="428895at2759"/>
<dbReference type="InterPro" id="IPR035426">
    <property type="entry name" value="Gemin2/Brr1"/>
</dbReference>
<comment type="similarity">
    <text evidence="1">Belongs to the gemin-2 family.</text>
</comment>
<evidence type="ECO:0000313" key="2">
    <source>
        <dbReference type="EMBL" id="GFG30350.1"/>
    </source>
</evidence>
<dbReference type="GO" id="GO:0032797">
    <property type="term" value="C:SMN complex"/>
    <property type="evidence" value="ECO:0007669"/>
    <property type="project" value="TreeGrafter"/>
</dbReference>
<evidence type="ECO:0000256" key="1">
    <source>
        <dbReference type="ARBA" id="ARBA00025758"/>
    </source>
</evidence>
<protein>
    <submittedName>
        <fullName evidence="2">Uncharacterized protein</fullName>
    </submittedName>
</protein>
<dbReference type="AlphaFoldDB" id="A0A6L2PFT6"/>
<dbReference type="PANTHER" id="PTHR12794">
    <property type="entry name" value="GEMIN2"/>
    <property type="match status" value="1"/>
</dbReference>
<dbReference type="EMBL" id="BLKM01010456">
    <property type="protein sequence ID" value="GFG30350.1"/>
    <property type="molecule type" value="Genomic_DNA"/>
</dbReference>
<sequence length="145" mass="15948">MSGKLGNLYHDTGPGIVVTLLEASKCENVLVANVDKSRFKEQTVNIDVSTKEAPLVTPSVEWQQCQVADFSLVRQNLARYRSSCIFKPSRSLPGRRDEAGWYCLCFGSDNEPVESGASSGGIPPLLSILLSMNQESNHVYKKKVN</sequence>
<name>A0A6L2PFT6_COPFO</name>
<dbReference type="GO" id="GO:0005634">
    <property type="term" value="C:nucleus"/>
    <property type="evidence" value="ECO:0007669"/>
    <property type="project" value="TreeGrafter"/>
</dbReference>
<accession>A0A6L2PFT6</accession>
<dbReference type="Proteomes" id="UP000502823">
    <property type="component" value="Unassembled WGS sequence"/>
</dbReference>
<evidence type="ECO:0000313" key="3">
    <source>
        <dbReference type="Proteomes" id="UP000502823"/>
    </source>
</evidence>